<sequence>MMMLEATGRVLYRCKTCRECQGQLDVLRQDTDPSAVVGYKRKSTKTVRPFVEHTLKSGVSGLIAEFKSMKRTNDFNVMREFVAQIPQGRNRYKVWCK</sequence>
<dbReference type="STRING" id="29170.A0A368GF78"/>
<organism evidence="1 2">
    <name type="scientific">Ancylostoma caninum</name>
    <name type="common">Dog hookworm</name>
    <dbReference type="NCBI Taxonomy" id="29170"/>
    <lineage>
        <taxon>Eukaryota</taxon>
        <taxon>Metazoa</taxon>
        <taxon>Ecdysozoa</taxon>
        <taxon>Nematoda</taxon>
        <taxon>Chromadorea</taxon>
        <taxon>Rhabditida</taxon>
        <taxon>Rhabditina</taxon>
        <taxon>Rhabditomorpha</taxon>
        <taxon>Strongyloidea</taxon>
        <taxon>Ancylostomatidae</taxon>
        <taxon>Ancylostomatinae</taxon>
        <taxon>Ancylostoma</taxon>
    </lineage>
</organism>
<protein>
    <submittedName>
        <fullName evidence="1">Uncharacterized protein</fullName>
    </submittedName>
</protein>
<keyword evidence="2" id="KW-1185">Reference proteome</keyword>
<reference evidence="1 2" key="1">
    <citation type="submission" date="2014-10" db="EMBL/GenBank/DDBJ databases">
        <title>Draft genome of the hookworm Ancylostoma caninum.</title>
        <authorList>
            <person name="Mitreva M."/>
        </authorList>
    </citation>
    <scope>NUCLEOTIDE SEQUENCE [LARGE SCALE GENOMIC DNA]</scope>
    <source>
        <strain evidence="1 2">Baltimore</strain>
    </source>
</reference>
<accession>A0A368GF78</accession>
<dbReference type="EMBL" id="JOJR01000224">
    <property type="protein sequence ID" value="RCN41700.1"/>
    <property type="molecule type" value="Genomic_DNA"/>
</dbReference>
<gene>
    <name evidence="1" type="ORF">ANCCAN_12305</name>
</gene>
<comment type="caution">
    <text evidence="1">The sequence shown here is derived from an EMBL/GenBank/DDBJ whole genome shotgun (WGS) entry which is preliminary data.</text>
</comment>
<proteinExistence type="predicted"/>
<dbReference type="AlphaFoldDB" id="A0A368GF78"/>
<dbReference type="Proteomes" id="UP000252519">
    <property type="component" value="Unassembled WGS sequence"/>
</dbReference>
<name>A0A368GF78_ANCCA</name>
<dbReference type="OrthoDB" id="10253954at2759"/>
<evidence type="ECO:0000313" key="2">
    <source>
        <dbReference type="Proteomes" id="UP000252519"/>
    </source>
</evidence>
<evidence type="ECO:0000313" key="1">
    <source>
        <dbReference type="EMBL" id="RCN41700.1"/>
    </source>
</evidence>